<dbReference type="PANTHER" id="PTHR39517">
    <property type="entry name" value="SLL0192 PROTEIN"/>
    <property type="match status" value="1"/>
</dbReference>
<dbReference type="InterPro" id="IPR019994">
    <property type="entry name" value="Lipid-A-disac_synthase-rel_put"/>
</dbReference>
<comment type="caution">
    <text evidence="2">The sequence shown here is derived from an EMBL/GenBank/DDBJ whole genome shotgun (WGS) entry which is preliminary data.</text>
</comment>
<protein>
    <submittedName>
        <fullName evidence="2">Lipid-A-disaccharide synthase</fullName>
    </submittedName>
</protein>
<feature type="region of interest" description="Disordered" evidence="1">
    <location>
        <begin position="176"/>
        <end position="229"/>
    </location>
</feature>
<keyword evidence="3" id="KW-1185">Reference proteome</keyword>
<accession>A0ABT7JLE2</accession>
<dbReference type="PANTHER" id="PTHR39517:SF1">
    <property type="entry name" value="LIPID-A-DISACCHARIDE SYNTHASE"/>
    <property type="match status" value="1"/>
</dbReference>
<evidence type="ECO:0000256" key="1">
    <source>
        <dbReference type="SAM" id="MobiDB-lite"/>
    </source>
</evidence>
<feature type="non-terminal residue" evidence="2">
    <location>
        <position position="248"/>
    </location>
</feature>
<gene>
    <name evidence="2" type="ORF">QOL99_17330</name>
</gene>
<name>A0ABT7JLE2_9DEIO</name>
<dbReference type="EMBL" id="JASNGB010000357">
    <property type="protein sequence ID" value="MDL2345894.1"/>
    <property type="molecule type" value="Genomic_DNA"/>
</dbReference>
<proteinExistence type="predicted"/>
<evidence type="ECO:0000313" key="3">
    <source>
        <dbReference type="Proteomes" id="UP001302059"/>
    </source>
</evidence>
<sequence>RELNALGANLPLPSELALARRAHAVYLRDAATARLYAARGVRARWAGSFAVDVLPAPERDLSGWTGGRPVLALLPGSREDHRESLPLMLRAAAGLPEVIPLVAWAHGWEAVTLPPGWTLRAEDDRTAWAEGEGARVALLRGAFGAVARAANVAVGTSGTANEQLAGLGVPVVAFSTRGPAGRGRPDRLGRGRGGQGRPAARRVRGRRAGGERGGRHVGHRQRATGWAGGARGGLFHAGAAVHARLRAA</sequence>
<organism evidence="2 3">
    <name type="scientific">Deinococcus rhizophilus</name>
    <dbReference type="NCBI Taxonomy" id="3049544"/>
    <lineage>
        <taxon>Bacteria</taxon>
        <taxon>Thermotogati</taxon>
        <taxon>Deinococcota</taxon>
        <taxon>Deinococci</taxon>
        <taxon>Deinococcales</taxon>
        <taxon>Deinococcaceae</taxon>
        <taxon>Deinococcus</taxon>
    </lineage>
</organism>
<feature type="non-terminal residue" evidence="2">
    <location>
        <position position="1"/>
    </location>
</feature>
<dbReference type="SUPFAM" id="SSF53756">
    <property type="entry name" value="UDP-Glycosyltransferase/glycogen phosphorylase"/>
    <property type="match status" value="1"/>
</dbReference>
<reference evidence="2 3" key="1">
    <citation type="submission" date="2023-05" db="EMBL/GenBank/DDBJ databases">
        <authorList>
            <person name="Gao F."/>
        </authorList>
    </citation>
    <scope>NUCLEOTIDE SEQUENCE [LARGE SCALE GENOMIC DNA]</scope>
    <source>
        <strain evidence="2 3">MIMF12</strain>
    </source>
</reference>
<dbReference type="Proteomes" id="UP001302059">
    <property type="component" value="Unassembled WGS sequence"/>
</dbReference>
<evidence type="ECO:0000313" key="2">
    <source>
        <dbReference type="EMBL" id="MDL2345894.1"/>
    </source>
</evidence>